<feature type="transmembrane region" description="Helical" evidence="1">
    <location>
        <begin position="620"/>
        <end position="644"/>
    </location>
</feature>
<dbReference type="RefSeq" id="WP_046327844.1">
    <property type="nucleotide sequence ID" value="NZ_CP084389.1"/>
</dbReference>
<sequence length="729" mass="81776">MNFQNKKIKLLTLFLVACQSVLFALLAAFFIGRNYNYAISDYPNVPKTTFYLKNVADTQQNKVLNFLAEQAIKNKLVIVRADQSVGQNGSIQETQLGIMGDVDKHPLPLTFAGHTIIRPETLKKLLQSPDTQTIGNALDYKSIAKTPNFAGGQHLTVFKLEDLVKQNHSINGTYQVIGLSGKQQVSFLTGLAKCTQKSRKQLQMKLSGLGVEQSMMPTILLTGLALNILGLLVLFLLNLLQSLALLGDLVLLGWSKVNFLLRLYLPYIITAFAMSIVTVPLGTIISGKYLSLWSLFFTVNLISTALVVLLALLASSLVMNMSFLDILKHKFPRKALLSLSILGYILLSGGIIFGSYALDGPLQTLNNTYQMSKSWQDVSHLTILKSSQFSKQNQSKQEAFKKRSKDFYKWYKDIYQENGVYLVGTTIYTTKMIEDLVAAGTNMPSKRPFLKLTVSPNYLKELGITVSTKKLEAAEQGKRLYLLPSSLSLSTTTKFKKWLQKDDTQSISPQDTPTVFNQQRQFIFGSYRPQTDFFTWATKTAEPLRMKQAIILVATPANMSYFESDNLSAQGFGGLAKFSTSKMSNTTKKKIFSNPRISPYKPAFTTIGNYIKGIQKDLSYTLYLFGIVGIILLALSLVMIYAIIKIYQVSQQELFNIKKFLGYSIYSIYSKPLAFLSITFVVELLTTIFNRSKAGTLVIIIKFIIQILFCLLYLRQSSTKQLLYSLKEE</sequence>
<protein>
    <submittedName>
        <fullName evidence="2">Uncharacterized protein</fullName>
    </submittedName>
</protein>
<evidence type="ECO:0000256" key="1">
    <source>
        <dbReference type="SAM" id="Phobius"/>
    </source>
</evidence>
<evidence type="ECO:0000313" key="3">
    <source>
        <dbReference type="Proteomes" id="UP001164557"/>
    </source>
</evidence>
<evidence type="ECO:0000313" key="2">
    <source>
        <dbReference type="EMBL" id="UZX29666.1"/>
    </source>
</evidence>
<organism evidence="2 3">
    <name type="scientific">Lactobacillus helsingborgensis</name>
    <dbReference type="NCBI Taxonomy" id="1218494"/>
    <lineage>
        <taxon>Bacteria</taxon>
        <taxon>Bacillati</taxon>
        <taxon>Bacillota</taxon>
        <taxon>Bacilli</taxon>
        <taxon>Lactobacillales</taxon>
        <taxon>Lactobacillaceae</taxon>
        <taxon>Lactobacillus</taxon>
    </lineage>
</organism>
<dbReference type="AlphaFoldDB" id="A0AA47B3Y3"/>
<keyword evidence="1" id="KW-1133">Transmembrane helix</keyword>
<feature type="transmembrane region" description="Helical" evidence="1">
    <location>
        <begin position="335"/>
        <end position="358"/>
    </location>
</feature>
<accession>A0AA47B3Y3</accession>
<keyword evidence="1" id="KW-0472">Membrane</keyword>
<keyword evidence="1" id="KW-0812">Transmembrane</keyword>
<feature type="transmembrane region" description="Helical" evidence="1">
    <location>
        <begin position="264"/>
        <end position="286"/>
    </location>
</feature>
<reference evidence="2" key="1">
    <citation type="submission" date="2021-09" db="EMBL/GenBank/DDBJ databases">
        <title>Lactobacillus species from Apis mellifera, Switzerland.</title>
        <authorList>
            <person name="Pfister J."/>
            <person name="Brown A."/>
            <person name="Neumann P."/>
            <person name="Collaud A."/>
            <person name="Retschnig G."/>
            <person name="Perreten V."/>
        </authorList>
    </citation>
    <scope>NUCLEOTIDE SEQUENCE</scope>
    <source>
        <strain evidence="2">IBH002</strain>
    </source>
</reference>
<gene>
    <name evidence="2" type="ORF">LDX53_08865</name>
</gene>
<name>A0AA47B3Y3_9LACO</name>
<proteinExistence type="predicted"/>
<dbReference type="EMBL" id="CP084389">
    <property type="protein sequence ID" value="UZX29666.1"/>
    <property type="molecule type" value="Genomic_DNA"/>
</dbReference>
<keyword evidence="3" id="KW-1185">Reference proteome</keyword>
<dbReference type="Proteomes" id="UP001164557">
    <property type="component" value="Chromosome"/>
</dbReference>
<feature type="transmembrane region" description="Helical" evidence="1">
    <location>
        <begin position="694"/>
        <end position="714"/>
    </location>
</feature>
<feature type="transmembrane region" description="Helical" evidence="1">
    <location>
        <begin position="224"/>
        <end position="252"/>
    </location>
</feature>
<feature type="transmembrane region" description="Helical" evidence="1">
    <location>
        <begin position="665"/>
        <end position="688"/>
    </location>
</feature>
<feature type="transmembrane region" description="Helical" evidence="1">
    <location>
        <begin position="292"/>
        <end position="314"/>
    </location>
</feature>